<accession>A3PC39</accession>
<evidence type="ECO:0000313" key="5">
    <source>
        <dbReference type="EMBL" id="ABO17314.1"/>
    </source>
</evidence>
<organism evidence="5 6">
    <name type="scientific">Prochlorococcus marinus (strain MIT 9301)</name>
    <dbReference type="NCBI Taxonomy" id="167546"/>
    <lineage>
        <taxon>Bacteria</taxon>
        <taxon>Bacillati</taxon>
        <taxon>Cyanobacteriota</taxon>
        <taxon>Cyanophyceae</taxon>
        <taxon>Synechococcales</taxon>
        <taxon>Prochlorococcaceae</taxon>
        <taxon>Prochlorococcus</taxon>
    </lineage>
</organism>
<dbReference type="HOGENOM" id="CLU_013446_2_1_3"/>
<sequence length="568" mass="63723">MIDTNEISKFLTPELCEDAGIIVIEIGEETLDLGAMNLDYIKVKKVIKTIESEYNLKVSLKQITSLEWETWFENNHDTSVEKIQKSSNQNQTLEKINDVEENVLNDEYINYFEESNTESIQYNIQNSNESSINEDIELIDDANDEALIKLAQANIGDDSEMDNDILFGEELTASNDPVIAGVASILSKCFTLKGSDIHAEPLEDRLRIRYRIDGVLKEAFAFPKSHVNPIISRIKIMSKLDISEKRLPQDGRIRCLLRGRRSDFRVSTLPGRWGEKVVLRALESDNSVLNLSKLITENDELSLIKNMSKSPYGIVIVVGPTGSGKSTTLYSMLSDLNKPGVNISTVEDPVEYTLDGIHQVQVIREKGLDFSRALRSLMRQDPDIILVGETRDKETAQAAMEAALTGHMVFTTLHANDTATAITRLAEMEIPPYLIGASIIGVVAQRLVRKVCKSCSELKKINAHENHLAFSLGVEKARFLNKTNKGCPVCNGSGYKGRVGIYEVMKVNDSIRDLIMKQSNADQIRERAFEKNGRSLLKYGMDLVRNELTTIEEVERVCLLNDTQSEEL</sequence>
<dbReference type="PANTHER" id="PTHR30258">
    <property type="entry name" value="TYPE II SECRETION SYSTEM PROTEIN GSPE-RELATED"/>
    <property type="match status" value="1"/>
</dbReference>
<gene>
    <name evidence="5" type="ordered locus">P9301_06911</name>
</gene>
<dbReference type="CDD" id="cd01129">
    <property type="entry name" value="PulE-GspE-like"/>
    <property type="match status" value="1"/>
</dbReference>
<keyword evidence="2" id="KW-0547">Nucleotide-binding</keyword>
<comment type="similarity">
    <text evidence="1">Belongs to the GSP E family.</text>
</comment>
<reference evidence="5 6" key="1">
    <citation type="journal article" date="2007" name="PLoS Genet.">
        <title>Patterns and implications of gene gain and loss in the evolution of Prochlorococcus.</title>
        <authorList>
            <person name="Kettler G.C."/>
            <person name="Martiny A.C."/>
            <person name="Huang K."/>
            <person name="Zucker J."/>
            <person name="Coleman M.L."/>
            <person name="Rodrigue S."/>
            <person name="Chen F."/>
            <person name="Lapidus A."/>
            <person name="Ferriera S."/>
            <person name="Johnson J."/>
            <person name="Steglich C."/>
            <person name="Church G.M."/>
            <person name="Richardson P."/>
            <person name="Chisholm S.W."/>
        </authorList>
    </citation>
    <scope>NUCLEOTIDE SEQUENCE [LARGE SCALE GENOMIC DNA]</scope>
    <source>
        <strain evidence="5 6">MIT 9301</strain>
    </source>
</reference>
<dbReference type="OrthoDB" id="568371at2"/>
<dbReference type="GO" id="GO:0005886">
    <property type="term" value="C:plasma membrane"/>
    <property type="evidence" value="ECO:0007669"/>
    <property type="project" value="TreeGrafter"/>
</dbReference>
<dbReference type="EMBL" id="CP000576">
    <property type="protein sequence ID" value="ABO17314.1"/>
    <property type="molecule type" value="Genomic_DNA"/>
</dbReference>
<dbReference type="RefSeq" id="WP_011862680.1">
    <property type="nucleotide sequence ID" value="NC_009091.1"/>
</dbReference>
<keyword evidence="6" id="KW-1185">Reference proteome</keyword>
<dbReference type="STRING" id="167546.P9301_06911"/>
<dbReference type="GO" id="GO:0005524">
    <property type="term" value="F:ATP binding"/>
    <property type="evidence" value="ECO:0007669"/>
    <property type="project" value="UniProtKB-KW"/>
</dbReference>
<proteinExistence type="inferred from homology"/>
<evidence type="ECO:0000313" key="6">
    <source>
        <dbReference type="Proteomes" id="UP000001430"/>
    </source>
</evidence>
<dbReference type="Gene3D" id="3.40.50.300">
    <property type="entry name" value="P-loop containing nucleotide triphosphate hydrolases"/>
    <property type="match status" value="1"/>
</dbReference>
<dbReference type="Pfam" id="PF00437">
    <property type="entry name" value="T2SSE"/>
    <property type="match status" value="1"/>
</dbReference>
<dbReference type="GO" id="GO:0016887">
    <property type="term" value="F:ATP hydrolysis activity"/>
    <property type="evidence" value="ECO:0007669"/>
    <property type="project" value="TreeGrafter"/>
</dbReference>
<evidence type="ECO:0000256" key="2">
    <source>
        <dbReference type="ARBA" id="ARBA00022741"/>
    </source>
</evidence>
<keyword evidence="3" id="KW-0067">ATP-binding</keyword>
<dbReference type="eggNOG" id="COG2804">
    <property type="taxonomic scope" value="Bacteria"/>
</dbReference>
<dbReference type="Gene3D" id="3.30.450.90">
    <property type="match status" value="1"/>
</dbReference>
<dbReference type="AlphaFoldDB" id="A3PC39"/>
<evidence type="ECO:0000256" key="3">
    <source>
        <dbReference type="ARBA" id="ARBA00022840"/>
    </source>
</evidence>
<dbReference type="InterPro" id="IPR027417">
    <property type="entry name" value="P-loop_NTPase"/>
</dbReference>
<evidence type="ECO:0000256" key="1">
    <source>
        <dbReference type="ARBA" id="ARBA00006611"/>
    </source>
</evidence>
<dbReference type="PANTHER" id="PTHR30258:SF1">
    <property type="entry name" value="PROTEIN TRANSPORT PROTEIN HOFB HOMOLOG"/>
    <property type="match status" value="1"/>
</dbReference>
<dbReference type="InterPro" id="IPR001482">
    <property type="entry name" value="T2SS/T4SS_dom"/>
</dbReference>
<protein>
    <submittedName>
        <fullName evidence="5">Type II secretory pathway ATPase PulE/Tfp pilus assembly pathway ATPase PilB-like protein</fullName>
    </submittedName>
</protein>
<dbReference type="Proteomes" id="UP000001430">
    <property type="component" value="Chromosome"/>
</dbReference>
<evidence type="ECO:0000259" key="4">
    <source>
        <dbReference type="Pfam" id="PF00437"/>
    </source>
</evidence>
<dbReference type="SUPFAM" id="SSF52540">
    <property type="entry name" value="P-loop containing nucleoside triphosphate hydrolases"/>
    <property type="match status" value="1"/>
</dbReference>
<name>A3PC39_PROM0</name>
<feature type="domain" description="Bacterial type II secretion system protein E" evidence="4">
    <location>
        <begin position="174"/>
        <end position="556"/>
    </location>
</feature>
<dbReference type="FunFam" id="3.40.50.300:FF:000398">
    <property type="entry name" value="Type IV pilus assembly ATPase PilB"/>
    <property type="match status" value="1"/>
</dbReference>
<dbReference type="KEGG" id="pmg:P9301_06911"/>